<dbReference type="InterPro" id="IPR051135">
    <property type="entry name" value="Gal/GlcNAc/GalNAc_ST"/>
</dbReference>
<proteinExistence type="predicted"/>
<dbReference type="SUPFAM" id="SSF52540">
    <property type="entry name" value="P-loop containing nucleoside triphosphate hydrolases"/>
    <property type="match status" value="1"/>
</dbReference>
<evidence type="ECO:0000313" key="1">
    <source>
        <dbReference type="EMBL" id="MBR8828130.1"/>
    </source>
</evidence>
<comment type="caution">
    <text evidence="1">The sequence shown here is derived from an EMBL/GenBank/DDBJ whole genome shotgun (WGS) entry which is preliminary data.</text>
</comment>
<sequence>MISEPIFLVGAERSGTTVLRLMLTHHPQIAWCQEFEYAVDRVADDGNFPNLEEYYEWLETNRVFQATGFAIDPSLNYPELVNSFLEQQRDRQNQQIIGATLHRHYERLVKIWPNARFIHLIRDGRDVANSCIGMGWAGNVWTGVERWLVAEQLWGRLKGLLSASRYFEVTYEQLISDPEATLTSICNFIGLPYNQAMLSYPQTTTYEFPDPKFIQQWRSKLSEHEIQLVESRIGQMLTERGYELSLLPSLKVPPMMELKLKLQDKWERFQFRLRRYGLPLFVSDYLSRRFGRKEWQKQIKLQLNAIDKKYLK</sequence>
<evidence type="ECO:0000313" key="2">
    <source>
        <dbReference type="Proteomes" id="UP000767446"/>
    </source>
</evidence>
<dbReference type="GO" id="GO:0006790">
    <property type="term" value="P:sulfur compound metabolic process"/>
    <property type="evidence" value="ECO:0007669"/>
    <property type="project" value="TreeGrafter"/>
</dbReference>
<gene>
    <name evidence="1" type="ORF">DSM107014_09580</name>
</gene>
<organism evidence="1 2">
    <name type="scientific">Gomphosphaeria aponina SAG 52.96 = DSM 107014</name>
    <dbReference type="NCBI Taxonomy" id="1521640"/>
    <lineage>
        <taxon>Bacteria</taxon>
        <taxon>Bacillati</taxon>
        <taxon>Cyanobacteriota</taxon>
        <taxon>Cyanophyceae</taxon>
        <taxon>Oscillatoriophycideae</taxon>
        <taxon>Chroococcales</taxon>
        <taxon>Gomphosphaeriaceae</taxon>
        <taxon>Gomphosphaeria</taxon>
    </lineage>
</organism>
<dbReference type="PANTHER" id="PTHR10704">
    <property type="entry name" value="CARBOHYDRATE SULFOTRANSFERASE"/>
    <property type="match status" value="1"/>
</dbReference>
<dbReference type="Pfam" id="PF13469">
    <property type="entry name" value="Sulfotransfer_3"/>
    <property type="match status" value="1"/>
</dbReference>
<dbReference type="GO" id="GO:0001517">
    <property type="term" value="F:N-acetylglucosamine 6-O-sulfotransferase activity"/>
    <property type="evidence" value="ECO:0007669"/>
    <property type="project" value="TreeGrafter"/>
</dbReference>
<accession>A0A941JV27</accession>
<protein>
    <submittedName>
        <fullName evidence="1">Sulfotransferase</fullName>
    </submittedName>
</protein>
<dbReference type="GO" id="GO:0006044">
    <property type="term" value="P:N-acetylglucosamine metabolic process"/>
    <property type="evidence" value="ECO:0007669"/>
    <property type="project" value="TreeGrafter"/>
</dbReference>
<dbReference type="EMBL" id="JADQBC010000056">
    <property type="protein sequence ID" value="MBR8828130.1"/>
    <property type="molecule type" value="Genomic_DNA"/>
</dbReference>
<name>A0A941JV27_9CHRO</name>
<reference evidence="1" key="1">
    <citation type="submission" date="2021-02" db="EMBL/GenBank/DDBJ databases">
        <title>Metagenome analyses of Stigonema ocellatum DSM 106950, Chlorogloea purpurea SAG 13.99 and Gomphosphaeria aponina DSM 107014.</title>
        <authorList>
            <person name="Marter P."/>
            <person name="Huang S."/>
        </authorList>
    </citation>
    <scope>NUCLEOTIDE SEQUENCE</scope>
    <source>
        <strain evidence="1">JP213</strain>
    </source>
</reference>
<dbReference type="Gene3D" id="3.40.50.300">
    <property type="entry name" value="P-loop containing nucleotide triphosphate hydrolases"/>
    <property type="match status" value="1"/>
</dbReference>
<dbReference type="Proteomes" id="UP000767446">
    <property type="component" value="Unassembled WGS sequence"/>
</dbReference>
<dbReference type="InterPro" id="IPR027417">
    <property type="entry name" value="P-loop_NTPase"/>
</dbReference>
<dbReference type="PANTHER" id="PTHR10704:SF44">
    <property type="entry name" value="LD35051P-RELATED"/>
    <property type="match status" value="1"/>
</dbReference>
<dbReference type="AlphaFoldDB" id="A0A941JV27"/>